<gene>
    <name evidence="4" type="ORF">ACFPOF_28970</name>
</gene>
<dbReference type="PANTHER" id="PTHR43772:SF2">
    <property type="entry name" value="PUTATIVE (AFU_ORTHOLOGUE AFUA_2G04480)-RELATED"/>
    <property type="match status" value="1"/>
</dbReference>
<proteinExistence type="predicted"/>
<protein>
    <recommendedName>
        <fullName evidence="3">Glucosamine inositolphosphorylceramide transferase 1 N-terminal domain-containing protein</fullName>
    </recommendedName>
</protein>
<evidence type="ECO:0000256" key="2">
    <source>
        <dbReference type="ARBA" id="ARBA00023277"/>
    </source>
</evidence>
<evidence type="ECO:0000313" key="4">
    <source>
        <dbReference type="EMBL" id="MFC5406776.1"/>
    </source>
</evidence>
<dbReference type="InterPro" id="IPR023296">
    <property type="entry name" value="Glyco_hydro_beta-prop_sf"/>
</dbReference>
<name>A0ABW0HZV6_9BACL</name>
<keyword evidence="1" id="KW-0858">Xylan degradation</keyword>
<dbReference type="Proteomes" id="UP001596113">
    <property type="component" value="Unassembled WGS sequence"/>
</dbReference>
<dbReference type="InterPro" id="IPR052176">
    <property type="entry name" value="Glycosyl_Hydrlase_43_Enz"/>
</dbReference>
<keyword evidence="2" id="KW-0119">Carbohydrate metabolism</keyword>
<feature type="domain" description="Glucosamine inositolphosphorylceramide transferase 1 N-terminal" evidence="3">
    <location>
        <begin position="54"/>
        <end position="301"/>
    </location>
</feature>
<dbReference type="PANTHER" id="PTHR43772">
    <property type="entry name" value="ENDO-1,4-BETA-XYLANASE"/>
    <property type="match status" value="1"/>
</dbReference>
<evidence type="ECO:0000256" key="1">
    <source>
        <dbReference type="ARBA" id="ARBA00022651"/>
    </source>
</evidence>
<dbReference type="EMBL" id="JBHSMI010000062">
    <property type="protein sequence ID" value="MFC5406776.1"/>
    <property type="molecule type" value="Genomic_DNA"/>
</dbReference>
<evidence type="ECO:0000259" key="3">
    <source>
        <dbReference type="Pfam" id="PF24793"/>
    </source>
</evidence>
<dbReference type="Pfam" id="PF24793">
    <property type="entry name" value="GINT1_N"/>
    <property type="match status" value="1"/>
</dbReference>
<reference evidence="5" key="1">
    <citation type="journal article" date="2019" name="Int. J. Syst. Evol. Microbiol.">
        <title>The Global Catalogue of Microorganisms (GCM) 10K type strain sequencing project: providing services to taxonomists for standard genome sequencing and annotation.</title>
        <authorList>
            <consortium name="The Broad Institute Genomics Platform"/>
            <consortium name="The Broad Institute Genome Sequencing Center for Infectious Disease"/>
            <person name="Wu L."/>
            <person name="Ma J."/>
        </authorList>
    </citation>
    <scope>NUCLEOTIDE SEQUENCE [LARGE SCALE GENOMIC DNA]</scope>
    <source>
        <strain evidence="5">CGMCC 1.18575</strain>
    </source>
</reference>
<organism evidence="4 5">
    <name type="scientific">Cohnella soli</name>
    <dbReference type="NCBI Taxonomy" id="425005"/>
    <lineage>
        <taxon>Bacteria</taxon>
        <taxon>Bacillati</taxon>
        <taxon>Bacillota</taxon>
        <taxon>Bacilli</taxon>
        <taxon>Bacillales</taxon>
        <taxon>Paenibacillaceae</taxon>
        <taxon>Cohnella</taxon>
    </lineage>
</organism>
<sequence length="339" mass="39700">MWEDIFILFGAAILCGFLVKRYHRPIVTNEWSIAVFATDGVARDSRFIQRIPSPNLRASDVTDAAAELVADPFLVMDQDRYYLFFEVYNKITEKGEIAVAISDDRLNWRYDKLVLVEKFHLSYPQVFKWQEEYYMLPETIESGKVQLYKAKIFPYEWEPVSQLLDRPLADPSLFHYQDKWWMYAGTPGNLHLFSSPMLESGWVEHPQSPLITNDDRVTRPGGRIVVYGDDIYRYAQSGIPYYGKSVSAFRVTLLNDTEYEEVEEALVLEGTGGTSDWQRDGMHHIDQIRLSDQEWLVTVDGHRGIVRHYLRWKWDRWTTRLQWRNAHKRGSSGGETLNR</sequence>
<keyword evidence="1" id="KW-0624">Polysaccharide degradation</keyword>
<dbReference type="RefSeq" id="WP_378138869.1">
    <property type="nucleotide sequence ID" value="NZ_JBHSMI010000062.1"/>
</dbReference>
<dbReference type="InterPro" id="IPR056442">
    <property type="entry name" value="GINT1_N"/>
</dbReference>
<comment type="caution">
    <text evidence="4">The sequence shown here is derived from an EMBL/GenBank/DDBJ whole genome shotgun (WGS) entry which is preliminary data.</text>
</comment>
<dbReference type="SUPFAM" id="SSF75005">
    <property type="entry name" value="Arabinanase/levansucrase/invertase"/>
    <property type="match status" value="1"/>
</dbReference>
<keyword evidence="5" id="KW-1185">Reference proteome</keyword>
<dbReference type="Gene3D" id="2.115.10.20">
    <property type="entry name" value="Glycosyl hydrolase domain, family 43"/>
    <property type="match status" value="1"/>
</dbReference>
<accession>A0ABW0HZV6</accession>
<evidence type="ECO:0000313" key="5">
    <source>
        <dbReference type="Proteomes" id="UP001596113"/>
    </source>
</evidence>